<feature type="region of interest" description="Disordered" evidence="1">
    <location>
        <begin position="89"/>
        <end position="282"/>
    </location>
</feature>
<organism evidence="2 3">
    <name type="scientific">Micractinium conductrix</name>
    <dbReference type="NCBI Taxonomy" id="554055"/>
    <lineage>
        <taxon>Eukaryota</taxon>
        <taxon>Viridiplantae</taxon>
        <taxon>Chlorophyta</taxon>
        <taxon>core chlorophytes</taxon>
        <taxon>Trebouxiophyceae</taxon>
        <taxon>Chlorellales</taxon>
        <taxon>Chlorellaceae</taxon>
        <taxon>Chlorella clade</taxon>
        <taxon>Micractinium</taxon>
    </lineage>
</organism>
<evidence type="ECO:0000313" key="2">
    <source>
        <dbReference type="EMBL" id="PSC73746.1"/>
    </source>
</evidence>
<sequence length="282" mass="29022">MLLSALRTAAARSPALAPARRGLATSRPALATDRVAHGFNSPGNSGTSVEMKEAGNPEGVKENEEAVQMHQFSEKMRFDKHSFANAEKATGMAATPCDTGASEAISEASSQTEEGQTHGVAHQSPETLKHVPEGRRGLHTSTAAALQGGVPTGPEGVPTQQGGGGIDPAVGFSPPQPQANQAGGLHTWAARRPTAGGSRTLARAFQGPHRGSGEPHPTPAPEGQPSMHEAADKALGPPPNVGRESSPSSSAAEEPEREPDSLPEDMVMEERVDNPEVGGIAS</sequence>
<feature type="compositionally biased region" description="Basic and acidic residues" evidence="1">
    <location>
        <begin position="127"/>
        <end position="136"/>
    </location>
</feature>
<reference evidence="2 3" key="1">
    <citation type="journal article" date="2018" name="Plant J.">
        <title>Genome sequences of Chlorella sorokiniana UTEX 1602 and Micractinium conductrix SAG 241.80: implications to maltose excretion by a green alga.</title>
        <authorList>
            <person name="Arriola M.B."/>
            <person name="Velmurugan N."/>
            <person name="Zhang Y."/>
            <person name="Plunkett M.H."/>
            <person name="Hondzo H."/>
            <person name="Barney B.M."/>
        </authorList>
    </citation>
    <scope>NUCLEOTIDE SEQUENCE [LARGE SCALE GENOMIC DNA]</scope>
    <source>
        <strain evidence="2 3">SAG 241.80</strain>
    </source>
</reference>
<gene>
    <name evidence="2" type="ORF">C2E20_2984</name>
</gene>
<evidence type="ECO:0000256" key="1">
    <source>
        <dbReference type="SAM" id="MobiDB-lite"/>
    </source>
</evidence>
<dbReference type="EMBL" id="LHPF02000006">
    <property type="protein sequence ID" value="PSC73746.1"/>
    <property type="molecule type" value="Genomic_DNA"/>
</dbReference>
<accession>A0A2P6VI24</accession>
<feature type="region of interest" description="Disordered" evidence="1">
    <location>
        <begin position="1"/>
        <end position="63"/>
    </location>
</feature>
<protein>
    <submittedName>
        <fullName evidence="2">Uncharacterized protein</fullName>
    </submittedName>
</protein>
<dbReference type="OrthoDB" id="10608031at2759"/>
<comment type="caution">
    <text evidence="2">The sequence shown here is derived from an EMBL/GenBank/DDBJ whole genome shotgun (WGS) entry which is preliminary data.</text>
</comment>
<feature type="compositionally biased region" description="Low complexity" evidence="1">
    <location>
        <begin position="243"/>
        <end position="252"/>
    </location>
</feature>
<feature type="compositionally biased region" description="Low complexity" evidence="1">
    <location>
        <begin position="1"/>
        <end position="25"/>
    </location>
</feature>
<feature type="compositionally biased region" description="Basic and acidic residues" evidence="1">
    <location>
        <begin position="50"/>
        <end position="63"/>
    </location>
</feature>
<feature type="compositionally biased region" description="Acidic residues" evidence="1">
    <location>
        <begin position="253"/>
        <end position="267"/>
    </location>
</feature>
<evidence type="ECO:0000313" key="3">
    <source>
        <dbReference type="Proteomes" id="UP000239649"/>
    </source>
</evidence>
<dbReference type="Proteomes" id="UP000239649">
    <property type="component" value="Unassembled WGS sequence"/>
</dbReference>
<keyword evidence="3" id="KW-1185">Reference proteome</keyword>
<dbReference type="AlphaFoldDB" id="A0A2P6VI24"/>
<feature type="compositionally biased region" description="Low complexity" evidence="1">
    <location>
        <begin position="148"/>
        <end position="159"/>
    </location>
</feature>
<name>A0A2P6VI24_9CHLO</name>
<proteinExistence type="predicted"/>